<dbReference type="InterPro" id="IPR014314">
    <property type="entry name" value="Succ_DH_cytb556"/>
</dbReference>
<keyword evidence="4 11" id="KW-0812">Transmembrane</keyword>
<feature type="transmembrane region" description="Helical" evidence="11">
    <location>
        <begin position="1225"/>
        <end position="1247"/>
    </location>
</feature>
<evidence type="ECO:0000256" key="4">
    <source>
        <dbReference type="ARBA" id="ARBA00022692"/>
    </source>
</evidence>
<evidence type="ECO:0000256" key="5">
    <source>
        <dbReference type="ARBA" id="ARBA00022723"/>
    </source>
</evidence>
<dbReference type="GO" id="GO:0046872">
    <property type="term" value="F:metal ion binding"/>
    <property type="evidence" value="ECO:0007669"/>
    <property type="project" value="UniProtKB-KW"/>
</dbReference>
<dbReference type="InterPro" id="IPR056737">
    <property type="entry name" value="Beta-prop_ATRN-MKLN-like"/>
</dbReference>
<dbReference type="SUPFAM" id="SSF50965">
    <property type="entry name" value="Galactose oxidase, central domain"/>
    <property type="match status" value="1"/>
</dbReference>
<evidence type="ECO:0000256" key="1">
    <source>
        <dbReference type="ARBA" id="ARBA00004141"/>
    </source>
</evidence>
<keyword evidence="15" id="KW-1185">Reference proteome</keyword>
<feature type="domain" description="Attractin/MKLN-like beta-propeller" evidence="13">
    <location>
        <begin position="871"/>
        <end position="1125"/>
    </location>
</feature>
<evidence type="ECO:0000256" key="9">
    <source>
        <dbReference type="ARBA" id="ARBA00023136"/>
    </source>
</evidence>
<dbReference type="PANTHER" id="PTHR22642:SF2">
    <property type="entry name" value="PROTEIN LONG AFTER FAR-RED 3"/>
    <property type="match status" value="1"/>
</dbReference>
<evidence type="ECO:0000256" key="3">
    <source>
        <dbReference type="ARBA" id="ARBA00022617"/>
    </source>
</evidence>
<dbReference type="Pfam" id="PF07969">
    <property type="entry name" value="Amidohydro_3"/>
    <property type="match status" value="1"/>
</dbReference>
<comment type="caution">
    <text evidence="14">The sequence shown here is derived from an EMBL/GenBank/DDBJ whole genome shotgun (WGS) entry which is preliminary data.</text>
</comment>
<dbReference type="InterPro" id="IPR011043">
    <property type="entry name" value="Gal_Oxase/kelch_b-propeller"/>
</dbReference>
<sequence length="1397" mass="153346">MLSTRIISRGLLRTARPKATTPNTAFFTPRRLVATESVPASSASSILASQRLNRPISPHLTIYQAQLTWYLSSLNRVTGVTVAGIFYLFTIGYVFAKPLGLNMSAASVSRKWGELSTPVKLAVKAPIAAAFSFHCWNGVRHLVWDTARELSVRGVYRTGYAVLGLFALTLAAIAIILGISDAHPTEGAEESSCHHGQLGNFFTNILSNASIDFSEVDVKLAARQLGTSAGALNCAETKRDLSTPMIFYSSKPSNPRPIITMANGKLSSVEALAIKDGKVVATGPLWYLKFITDRSRELRDIGDNIILPGFVEPHLHIMLSALLKGYLIDISPLRTSTFETAMAALRTELPKLSPGQWLIAHGYDPSRLDWHDLSMEILDKQVSSTVPILIINASGHLAYGNSKAFALANVTQDTPNPQGGEYARDRNGKLTGVLVEAGAISPFAALGEVANVARMPLIKAGLAEVLTQWLAKGVTTVLDAGLGITAPNEFEIVANLTQVSPIRIFGAVADYKPDDAQRILGSGPMPPGGFKQKNLVVRTVKLFSDGSTQGFTAAVKKDYLLEHFPVYFDGREKGVLVWPDTNQIGGASTGYNTTLREEMLKWMRRGYQIMVHSNGDRSSQVVMNAYEDIFTAYPELHPKKSGIMHRIEHFTVTERSQVLRARKLGLGVSHTMGHVYYWGNVFKSAVLGSARGDRVDPVADDATFDLVYSFNSDSPVTDVNPLLWVFTAITRRIFNTAKVLGKSQRVNVEQALRGITCNPAKQILQQDRVGTLEAGKHADFVVLQTDLRSFDWQKGTPEEVSRVLETWIGGVRKFLAAENPDISYHDLRTIYQGGSSIGEPPLVTNQLRAKPSDAPRVSQGTFWPDTINKKLYLYGGQATYDGEEPPPSDIWMYDAAYDSWRVMDDARGEGKLARLYRGASAVATNLGLAYYLGGWIDNRSEPGYSGNTTMTSGLLVYDMVQNAWRNESLPAEMQARAEGTMVFLPIGDNGSLVYFGGVRSPDGRYGSVVGVSMQEIHIYDIATSRWYLQYASGRIPSSRRQICSDVAIERNSDNAVAAYNIYMYGGASGRYNETIQSGWDQVYVLSLPSFVWTRYWPSGSANPRPRYGHTCNIVNNAQMLVIGGEFPEGGQCDSPTQAGVHNLNISGSEAAGTVWVDFDPSEREYTPPSVVQQNVQGVKPNWTDPNLEIIFSRTPQRAIRTPTRFFPPPTSSPPPSTRSPSGTTIIAVAVSVPVAVIIIGIVVFFIFRRRQQARNQRNYFPQGSTNSALGLGLNEPDEFKGLQRSRSITHQEGLELLPQDRFGNPYKDQTHAPQPVAYFRDPVTGGWTPAYDQTLPTTYDNAILPEELPATRRSIEVVEAGWQEHGGLRHELQPGGQGKTVQELPGDDTRKGSSNEN</sequence>
<evidence type="ECO:0000256" key="11">
    <source>
        <dbReference type="SAM" id="Phobius"/>
    </source>
</evidence>
<keyword evidence="8" id="KW-0408">Iron</keyword>
<keyword evidence="7 11" id="KW-1133">Transmembrane helix</keyword>
<keyword evidence="3" id="KW-0349">Heme</keyword>
<feature type="transmembrane region" description="Helical" evidence="11">
    <location>
        <begin position="158"/>
        <end position="179"/>
    </location>
</feature>
<dbReference type="SUPFAM" id="SSF51338">
    <property type="entry name" value="Composite domain of metallo-dependent hydrolases"/>
    <property type="match status" value="1"/>
</dbReference>
<feature type="region of interest" description="Disordered" evidence="10">
    <location>
        <begin position="1365"/>
        <end position="1397"/>
    </location>
</feature>
<evidence type="ECO:0000256" key="6">
    <source>
        <dbReference type="ARBA" id="ARBA00022737"/>
    </source>
</evidence>
<dbReference type="GO" id="GO:0016810">
    <property type="term" value="F:hydrolase activity, acting on carbon-nitrogen (but not peptide) bonds"/>
    <property type="evidence" value="ECO:0007669"/>
    <property type="project" value="InterPro"/>
</dbReference>
<dbReference type="Gene3D" id="1.20.1300.10">
    <property type="entry name" value="Fumarate reductase/succinate dehydrogenase, transmembrane subunit"/>
    <property type="match status" value="1"/>
</dbReference>
<reference evidence="14" key="1">
    <citation type="submission" date="2023-01" db="EMBL/GenBank/DDBJ databases">
        <title>The chitinases involved in constricting ring structure development in the nematode-trapping fungus Drechslerella dactyloides.</title>
        <authorList>
            <person name="Wang R."/>
            <person name="Zhang L."/>
            <person name="Tang P."/>
            <person name="Li S."/>
            <person name="Liang L."/>
        </authorList>
    </citation>
    <scope>NUCLEOTIDE SEQUENCE</scope>
    <source>
        <strain evidence="14">YMF1.00031</strain>
    </source>
</reference>
<evidence type="ECO:0000256" key="7">
    <source>
        <dbReference type="ARBA" id="ARBA00022989"/>
    </source>
</evidence>
<dbReference type="CDD" id="cd01300">
    <property type="entry name" value="YtcJ_like"/>
    <property type="match status" value="1"/>
</dbReference>
<gene>
    <name evidence="14" type="ORF">Dda_4167</name>
</gene>
<dbReference type="InterPro" id="IPR015915">
    <property type="entry name" value="Kelch-typ_b-propeller"/>
</dbReference>
<comment type="subcellular location">
    <subcellularLocation>
        <location evidence="1">Membrane</location>
        <topology evidence="1">Multi-pass membrane protein</topology>
    </subcellularLocation>
</comment>
<dbReference type="GO" id="GO:0016020">
    <property type="term" value="C:membrane"/>
    <property type="evidence" value="ECO:0007669"/>
    <property type="project" value="UniProtKB-SubCell"/>
</dbReference>
<dbReference type="EMBL" id="JAQGDS010000004">
    <property type="protein sequence ID" value="KAJ6261497.1"/>
    <property type="molecule type" value="Genomic_DNA"/>
</dbReference>
<feature type="compositionally biased region" description="Basic and acidic residues" evidence="10">
    <location>
        <begin position="1387"/>
        <end position="1397"/>
    </location>
</feature>
<dbReference type="InterPro" id="IPR032466">
    <property type="entry name" value="Metal_Hydrolase"/>
</dbReference>
<name>A0AAD6J044_DREDA</name>
<protein>
    <submittedName>
        <fullName evidence="14">Succinate dehydrogenase</fullName>
    </submittedName>
</protein>
<dbReference type="Gene3D" id="2.120.10.80">
    <property type="entry name" value="Kelch-type beta propeller"/>
    <property type="match status" value="2"/>
</dbReference>
<dbReference type="InterPro" id="IPR000701">
    <property type="entry name" value="SuccDH_FuR_B_TM-su"/>
</dbReference>
<dbReference type="InterPro" id="IPR013108">
    <property type="entry name" value="Amidohydro_3"/>
</dbReference>
<keyword evidence="5" id="KW-0479">Metal-binding</keyword>
<accession>A0AAD6J044</accession>
<keyword evidence="9 11" id="KW-0472">Membrane</keyword>
<keyword evidence="6" id="KW-0677">Repeat</keyword>
<dbReference type="Gene3D" id="3.20.20.140">
    <property type="entry name" value="Metal-dependent hydrolases"/>
    <property type="match status" value="1"/>
</dbReference>
<keyword evidence="2" id="KW-0880">Kelch repeat</keyword>
<evidence type="ECO:0000313" key="15">
    <source>
        <dbReference type="Proteomes" id="UP001221413"/>
    </source>
</evidence>
<dbReference type="PROSITE" id="PS01001">
    <property type="entry name" value="SDH_CYT_2"/>
    <property type="match status" value="1"/>
</dbReference>
<dbReference type="NCBIfam" id="TIGR02970">
    <property type="entry name" value="succ_dehyd_cytB"/>
    <property type="match status" value="1"/>
</dbReference>
<dbReference type="Proteomes" id="UP001221413">
    <property type="component" value="Unassembled WGS sequence"/>
</dbReference>
<evidence type="ECO:0000313" key="14">
    <source>
        <dbReference type="EMBL" id="KAJ6261497.1"/>
    </source>
</evidence>
<evidence type="ECO:0000256" key="2">
    <source>
        <dbReference type="ARBA" id="ARBA00022441"/>
    </source>
</evidence>
<dbReference type="InterPro" id="IPR011059">
    <property type="entry name" value="Metal-dep_hydrolase_composite"/>
</dbReference>
<dbReference type="Gene3D" id="3.10.310.70">
    <property type="match status" value="1"/>
</dbReference>
<feature type="transmembrane region" description="Helical" evidence="11">
    <location>
        <begin position="77"/>
        <end position="96"/>
    </location>
</feature>
<evidence type="ECO:0000256" key="10">
    <source>
        <dbReference type="SAM" id="MobiDB-lite"/>
    </source>
</evidence>
<dbReference type="PANTHER" id="PTHR22642">
    <property type="entry name" value="IMIDAZOLONEPROPIONASE"/>
    <property type="match status" value="1"/>
</dbReference>
<organism evidence="14 15">
    <name type="scientific">Drechslerella dactyloides</name>
    <name type="common">Nematode-trapping fungus</name>
    <name type="synonym">Arthrobotrys dactyloides</name>
    <dbReference type="NCBI Taxonomy" id="74499"/>
    <lineage>
        <taxon>Eukaryota</taxon>
        <taxon>Fungi</taxon>
        <taxon>Dikarya</taxon>
        <taxon>Ascomycota</taxon>
        <taxon>Pezizomycotina</taxon>
        <taxon>Orbiliomycetes</taxon>
        <taxon>Orbiliales</taxon>
        <taxon>Orbiliaceae</taxon>
        <taxon>Drechslerella</taxon>
    </lineage>
</organism>
<proteinExistence type="predicted"/>
<dbReference type="SUPFAM" id="SSF51556">
    <property type="entry name" value="Metallo-dependent hydrolases"/>
    <property type="match status" value="1"/>
</dbReference>
<dbReference type="GO" id="GO:0006099">
    <property type="term" value="P:tricarboxylic acid cycle"/>
    <property type="evidence" value="ECO:0007669"/>
    <property type="project" value="InterPro"/>
</dbReference>
<evidence type="ECO:0000259" key="13">
    <source>
        <dbReference type="Pfam" id="PF24981"/>
    </source>
</evidence>
<dbReference type="InterPro" id="IPR034804">
    <property type="entry name" value="SQR/QFR_C/D"/>
</dbReference>
<evidence type="ECO:0000259" key="12">
    <source>
        <dbReference type="Pfam" id="PF07969"/>
    </source>
</evidence>
<dbReference type="SUPFAM" id="SSF81343">
    <property type="entry name" value="Fumarate reductase respiratory complex transmembrane subunits"/>
    <property type="match status" value="1"/>
</dbReference>
<dbReference type="Gene3D" id="2.30.40.10">
    <property type="entry name" value="Urease, subunit C, domain 1"/>
    <property type="match status" value="1"/>
</dbReference>
<dbReference type="InterPro" id="IPR018495">
    <property type="entry name" value="Succ_DH_cyt_bsu_CS"/>
</dbReference>
<dbReference type="GO" id="GO:0009055">
    <property type="term" value="F:electron transfer activity"/>
    <property type="evidence" value="ECO:0007669"/>
    <property type="project" value="InterPro"/>
</dbReference>
<feature type="domain" description="Amidohydrolase 3" evidence="12">
    <location>
        <begin position="300"/>
        <end position="811"/>
    </location>
</feature>
<dbReference type="Pfam" id="PF01127">
    <property type="entry name" value="Sdh_cyt"/>
    <property type="match status" value="1"/>
</dbReference>
<dbReference type="Pfam" id="PF24981">
    <property type="entry name" value="Beta-prop_ATRN-LZTR1"/>
    <property type="match status" value="1"/>
</dbReference>
<dbReference type="InterPro" id="IPR033932">
    <property type="entry name" value="YtcJ-like"/>
</dbReference>
<evidence type="ECO:0000256" key="8">
    <source>
        <dbReference type="ARBA" id="ARBA00023004"/>
    </source>
</evidence>
<dbReference type="CDD" id="cd03499">
    <property type="entry name" value="SQR_TypeC_SdhC"/>
    <property type="match status" value="1"/>
</dbReference>